<evidence type="ECO:0000259" key="5">
    <source>
        <dbReference type="Pfam" id="PF07992"/>
    </source>
</evidence>
<protein>
    <submittedName>
        <fullName evidence="6">Thioredoxin reductase</fullName>
    </submittedName>
</protein>
<dbReference type="GO" id="GO:0004791">
    <property type="term" value="F:thioredoxin-disulfide reductase (NADPH) activity"/>
    <property type="evidence" value="ECO:0007669"/>
    <property type="project" value="UniProtKB-EC"/>
</dbReference>
<reference evidence="6 7" key="1">
    <citation type="submission" date="2020-08" db="EMBL/GenBank/DDBJ databases">
        <title>Genomic Encyclopedia of Type Strains, Phase III (KMG-III): the genomes of soil and plant-associated and newly described type strains.</title>
        <authorList>
            <person name="Whitman W."/>
        </authorList>
    </citation>
    <scope>NUCLEOTIDE SEQUENCE [LARGE SCALE GENOMIC DNA]</scope>
    <source>
        <strain evidence="6 7">CECT 8577</strain>
    </source>
</reference>
<evidence type="ECO:0000313" key="7">
    <source>
        <dbReference type="Proteomes" id="UP000550714"/>
    </source>
</evidence>
<dbReference type="Pfam" id="PF07992">
    <property type="entry name" value="Pyr_redox_2"/>
    <property type="match status" value="1"/>
</dbReference>
<keyword evidence="7" id="KW-1185">Reference proteome</keyword>
<gene>
    <name evidence="6" type="ORF">FHS23_001387</name>
</gene>
<dbReference type="PANTHER" id="PTHR48105">
    <property type="entry name" value="THIOREDOXIN REDUCTASE 1-RELATED-RELATED"/>
    <property type="match status" value="1"/>
</dbReference>
<evidence type="ECO:0000256" key="1">
    <source>
        <dbReference type="ARBA" id="ARBA00022630"/>
    </source>
</evidence>
<keyword evidence="1" id="KW-0285">Flavoprotein</keyword>
<dbReference type="InterPro" id="IPR036188">
    <property type="entry name" value="FAD/NAD-bd_sf"/>
</dbReference>
<feature type="compositionally biased region" description="Low complexity" evidence="4">
    <location>
        <begin position="331"/>
        <end position="345"/>
    </location>
</feature>
<dbReference type="InterPro" id="IPR050097">
    <property type="entry name" value="Ferredoxin-NADP_redctase_2"/>
</dbReference>
<keyword evidence="2" id="KW-0560">Oxidoreductase</keyword>
<proteinExistence type="predicted"/>
<organism evidence="6 7">
    <name type="scientific">Prauserella isguenensis</name>
    <dbReference type="NCBI Taxonomy" id="1470180"/>
    <lineage>
        <taxon>Bacteria</taxon>
        <taxon>Bacillati</taxon>
        <taxon>Actinomycetota</taxon>
        <taxon>Actinomycetes</taxon>
        <taxon>Pseudonocardiales</taxon>
        <taxon>Pseudonocardiaceae</taxon>
        <taxon>Prauserella</taxon>
    </lineage>
</organism>
<dbReference type="AlphaFoldDB" id="A0A839RZ03"/>
<dbReference type="InterPro" id="IPR023753">
    <property type="entry name" value="FAD/NAD-binding_dom"/>
</dbReference>
<dbReference type="PRINTS" id="PR00368">
    <property type="entry name" value="FADPNR"/>
</dbReference>
<evidence type="ECO:0000256" key="2">
    <source>
        <dbReference type="ARBA" id="ARBA00023002"/>
    </source>
</evidence>
<dbReference type="SUPFAM" id="SSF51905">
    <property type="entry name" value="FAD/NAD(P)-binding domain"/>
    <property type="match status" value="1"/>
</dbReference>
<comment type="caution">
    <text evidence="6">The sequence shown here is derived from an EMBL/GenBank/DDBJ whole genome shotgun (WGS) entry which is preliminary data.</text>
</comment>
<feature type="region of interest" description="Disordered" evidence="4">
    <location>
        <begin position="321"/>
        <end position="345"/>
    </location>
</feature>
<evidence type="ECO:0000256" key="3">
    <source>
        <dbReference type="ARBA" id="ARBA00048132"/>
    </source>
</evidence>
<feature type="domain" description="FAD/NAD(P)-binding" evidence="5">
    <location>
        <begin position="15"/>
        <end position="290"/>
    </location>
</feature>
<evidence type="ECO:0000313" key="6">
    <source>
        <dbReference type="EMBL" id="MBB3050392.1"/>
    </source>
</evidence>
<dbReference type="PRINTS" id="PR00469">
    <property type="entry name" value="PNDRDTASEII"/>
</dbReference>
<dbReference type="EMBL" id="JACHWU010000001">
    <property type="protein sequence ID" value="MBB3050392.1"/>
    <property type="molecule type" value="Genomic_DNA"/>
</dbReference>
<dbReference type="Proteomes" id="UP000550714">
    <property type="component" value="Unassembled WGS sequence"/>
</dbReference>
<name>A0A839RZ03_9PSEU</name>
<accession>A0A839RZ03</accession>
<comment type="catalytic activity">
    <reaction evidence="3">
        <text>[thioredoxin]-dithiol + NADP(+) = [thioredoxin]-disulfide + NADPH + H(+)</text>
        <dbReference type="Rhea" id="RHEA:20345"/>
        <dbReference type="Rhea" id="RHEA-COMP:10698"/>
        <dbReference type="Rhea" id="RHEA-COMP:10700"/>
        <dbReference type="ChEBI" id="CHEBI:15378"/>
        <dbReference type="ChEBI" id="CHEBI:29950"/>
        <dbReference type="ChEBI" id="CHEBI:50058"/>
        <dbReference type="ChEBI" id="CHEBI:57783"/>
        <dbReference type="ChEBI" id="CHEBI:58349"/>
        <dbReference type="EC" id="1.8.1.9"/>
    </reaction>
</comment>
<evidence type="ECO:0000256" key="4">
    <source>
        <dbReference type="SAM" id="MobiDB-lite"/>
    </source>
</evidence>
<dbReference type="Gene3D" id="3.50.50.60">
    <property type="entry name" value="FAD/NAD(P)-binding domain"/>
    <property type="match status" value="2"/>
</dbReference>
<sequence length="345" mass="35620">MTQERTQATADTGRYDVVVVGGGAAGLNAALMLARARRSVLVLDAGEPRNAPADAVHGLLGREGTPPAELLARGREEVREYGGEVVTARVDDVSRAGAGGFTVTTAEGRVVEARRVLVTTGLVDELPDVPGVREQWGHGVVHCPYCHGWEVRDRAIGVLAGGPMSVHQALLFRQWSDDVVFFARGTTLSDDDRERLLARGIRIVEGEVAAVDVDGARITGVRSADGSTTTRDVVVAGPRMTVRAGFLAGVGLYPGEHPSGAGDHLAVDGRGETDVAGVWAAGNVTDPSAQVGGAAAAGAFTAAQLNGDLVQEETRLAVAAYRESADRDSAPSDSAPSDSAVATAG</sequence>
<dbReference type="RefSeq" id="WP_183649507.1">
    <property type="nucleotide sequence ID" value="NZ_JACHWU010000001.1"/>
</dbReference>